<evidence type="ECO:0000313" key="7">
    <source>
        <dbReference type="EMBL" id="KAF4619371.1"/>
    </source>
</evidence>
<dbReference type="PRINTS" id="PR00314">
    <property type="entry name" value="CLATHRINADPT"/>
</dbReference>
<organism evidence="7 8">
    <name type="scientific">Agrocybe pediades</name>
    <dbReference type="NCBI Taxonomy" id="84607"/>
    <lineage>
        <taxon>Eukaryota</taxon>
        <taxon>Fungi</taxon>
        <taxon>Dikarya</taxon>
        <taxon>Basidiomycota</taxon>
        <taxon>Agaricomycotina</taxon>
        <taxon>Agaricomycetes</taxon>
        <taxon>Agaricomycetidae</taxon>
        <taxon>Agaricales</taxon>
        <taxon>Agaricineae</taxon>
        <taxon>Strophariaceae</taxon>
        <taxon>Agrocybe</taxon>
    </lineage>
</organism>
<dbReference type="EMBL" id="JAACJL010000016">
    <property type="protein sequence ID" value="KAF4619371.1"/>
    <property type="molecule type" value="Genomic_DNA"/>
</dbReference>
<dbReference type="InterPro" id="IPR011012">
    <property type="entry name" value="Longin-like_dom_sf"/>
</dbReference>
<comment type="caution">
    <text evidence="7">The sequence shown here is derived from an EMBL/GenBank/DDBJ whole genome shotgun (WGS) entry which is preliminary data.</text>
</comment>
<dbReference type="Gene3D" id="2.60.40.1170">
    <property type="entry name" value="Mu homology domain, subdomain B"/>
    <property type="match status" value="2"/>
</dbReference>
<evidence type="ECO:0000256" key="2">
    <source>
        <dbReference type="ARBA" id="ARBA00022448"/>
    </source>
</evidence>
<evidence type="ECO:0000259" key="6">
    <source>
        <dbReference type="PROSITE" id="PS51072"/>
    </source>
</evidence>
<proteinExistence type="inferred from homology"/>
<dbReference type="CDD" id="cd14837">
    <property type="entry name" value="AP3_Mu_N"/>
    <property type="match status" value="1"/>
</dbReference>
<dbReference type="Pfam" id="PF00928">
    <property type="entry name" value="Adap_comp_sub"/>
    <property type="match status" value="1"/>
</dbReference>
<comment type="subcellular location">
    <subcellularLocation>
        <location evidence="1">Endomembrane system</location>
    </subcellularLocation>
</comment>
<sequence>MGLDGLILLDSNGRSIIQSGFRSTSTAYPLLHIDAVNNALSKAPRPGDVDPVIYVNSYGIEDAPSACCHVQVADMRFLCPISGDVDPLFGFAFLQTFIGILHEYFGTLSSATLKENFDIVYQLLEETLDSGGHPLTTSPNALRDIVLPPSLLNKLLGVAGANFTATINSSAGHGASAGAFASPIPWRKAGLRYTSNEIFFDMVEELKAIVNRNGVPLTSNVQVGYLAYHGYTYYSKSHFFTGTPDCLLSFTNPHVLVDCAFHPCVRLSRWSRDKSFSFVPPDGKFILAEYRYSPNASSLSSGRPVGASLGSSNTVAVAAKDNVPIPFVLKTNFDIEDNTASFDVTLTSRLNARSLENVVVELSLGEGATAIKCIASRGTGGLGRGGIGSMDMGIGASNGAAWAFDSRKRVLKWEIANAPPSSSWNLRGSFSTQSKMPRPSHALHIRYEIQSHTYSSLKVEQLKITGEAYKPYKGVRGRAIGNVEWRW</sequence>
<evidence type="ECO:0000256" key="4">
    <source>
        <dbReference type="ARBA" id="ARBA00023136"/>
    </source>
</evidence>
<keyword evidence="8" id="KW-1185">Reference proteome</keyword>
<dbReference type="SUPFAM" id="SSF64356">
    <property type="entry name" value="SNARE-like"/>
    <property type="match status" value="1"/>
</dbReference>
<dbReference type="PANTHER" id="PTHR10529">
    <property type="entry name" value="AP COMPLEX SUBUNIT MU"/>
    <property type="match status" value="1"/>
</dbReference>
<dbReference type="GO" id="GO:0012505">
    <property type="term" value="C:endomembrane system"/>
    <property type="evidence" value="ECO:0007669"/>
    <property type="project" value="UniProtKB-SubCell"/>
</dbReference>
<accession>A0A8H4QZ73</accession>
<name>A0A8H4QZ73_9AGAR</name>
<evidence type="ECO:0000313" key="8">
    <source>
        <dbReference type="Proteomes" id="UP000521872"/>
    </source>
</evidence>
<evidence type="ECO:0000256" key="3">
    <source>
        <dbReference type="ARBA" id="ARBA00022927"/>
    </source>
</evidence>
<dbReference type="SUPFAM" id="SSF49447">
    <property type="entry name" value="Second domain of Mu2 adaptin subunit (ap50) of ap2 adaptor"/>
    <property type="match status" value="1"/>
</dbReference>
<feature type="domain" description="MHD" evidence="6">
    <location>
        <begin position="195"/>
        <end position="487"/>
    </location>
</feature>
<keyword evidence="3 5" id="KW-0653">Protein transport</keyword>
<dbReference type="Gene3D" id="3.30.450.60">
    <property type="match status" value="1"/>
</dbReference>
<keyword evidence="4" id="KW-0472">Membrane</keyword>
<gene>
    <name evidence="7" type="ORF">D9613_005451</name>
</gene>
<dbReference type="GO" id="GO:0030131">
    <property type="term" value="C:clathrin adaptor complex"/>
    <property type="evidence" value="ECO:0007669"/>
    <property type="project" value="UniProtKB-UniRule"/>
</dbReference>
<dbReference type="PROSITE" id="PS51072">
    <property type="entry name" value="MHD"/>
    <property type="match status" value="1"/>
</dbReference>
<comment type="similarity">
    <text evidence="5">Belongs to the adaptor complexes medium subunit family.</text>
</comment>
<dbReference type="AlphaFoldDB" id="A0A8H4QZ73"/>
<dbReference type="Proteomes" id="UP000521872">
    <property type="component" value="Unassembled WGS sequence"/>
</dbReference>
<dbReference type="CDD" id="cd09252">
    <property type="entry name" value="AP-3_Mu3_Cterm"/>
    <property type="match status" value="1"/>
</dbReference>
<keyword evidence="2 5" id="KW-0813">Transport</keyword>
<evidence type="ECO:0000256" key="5">
    <source>
        <dbReference type="PIRNR" id="PIRNR005992"/>
    </source>
</evidence>
<dbReference type="GO" id="GO:0016192">
    <property type="term" value="P:vesicle-mediated transport"/>
    <property type="evidence" value="ECO:0007669"/>
    <property type="project" value="InterPro"/>
</dbReference>
<protein>
    <recommendedName>
        <fullName evidence="6">MHD domain-containing protein</fullName>
    </recommendedName>
</protein>
<dbReference type="PIRSF" id="PIRSF005992">
    <property type="entry name" value="Clathrin_mu"/>
    <property type="match status" value="1"/>
</dbReference>
<dbReference type="PROSITE" id="PS00990">
    <property type="entry name" value="CLAT_ADAPTOR_M_1"/>
    <property type="match status" value="1"/>
</dbReference>
<evidence type="ECO:0000256" key="1">
    <source>
        <dbReference type="ARBA" id="ARBA00004308"/>
    </source>
</evidence>
<dbReference type="GO" id="GO:0006886">
    <property type="term" value="P:intracellular protein transport"/>
    <property type="evidence" value="ECO:0007669"/>
    <property type="project" value="UniProtKB-UniRule"/>
</dbReference>
<dbReference type="InterPro" id="IPR001392">
    <property type="entry name" value="Clathrin_mu"/>
</dbReference>
<dbReference type="InterPro" id="IPR050431">
    <property type="entry name" value="Adaptor_comp_med_subunit"/>
</dbReference>
<dbReference type="InterPro" id="IPR018240">
    <property type="entry name" value="Clathrin_mu_CS"/>
</dbReference>
<reference evidence="7 8" key="1">
    <citation type="submission" date="2019-12" db="EMBL/GenBank/DDBJ databases">
        <authorList>
            <person name="Floudas D."/>
            <person name="Bentzer J."/>
            <person name="Ahren D."/>
            <person name="Johansson T."/>
            <person name="Persson P."/>
            <person name="Tunlid A."/>
        </authorList>
    </citation>
    <scope>NUCLEOTIDE SEQUENCE [LARGE SCALE GENOMIC DNA]</scope>
    <source>
        <strain evidence="7 8">CBS 102.39</strain>
    </source>
</reference>
<dbReference type="InterPro" id="IPR028565">
    <property type="entry name" value="MHD"/>
</dbReference>
<dbReference type="InterPro" id="IPR036168">
    <property type="entry name" value="AP2_Mu_C_sf"/>
</dbReference>